<evidence type="ECO:0000256" key="1">
    <source>
        <dbReference type="SAM" id="MobiDB-lite"/>
    </source>
</evidence>
<accession>A0ABD2J438</accession>
<dbReference type="Proteomes" id="UP001620645">
    <property type="component" value="Unassembled WGS sequence"/>
</dbReference>
<feature type="chain" id="PRO_5044782267" evidence="2">
    <location>
        <begin position="28"/>
        <end position="160"/>
    </location>
</feature>
<keyword evidence="4" id="KW-1185">Reference proteome</keyword>
<reference evidence="3 4" key="1">
    <citation type="submission" date="2024-10" db="EMBL/GenBank/DDBJ databases">
        <authorList>
            <person name="Kim D."/>
        </authorList>
    </citation>
    <scope>NUCLEOTIDE SEQUENCE [LARGE SCALE GENOMIC DNA]</scope>
    <source>
        <strain evidence="3">Taebaek</strain>
    </source>
</reference>
<dbReference type="EMBL" id="JBICCN010000293">
    <property type="protein sequence ID" value="KAL3080538.1"/>
    <property type="molecule type" value="Genomic_DNA"/>
</dbReference>
<gene>
    <name evidence="3" type="ORF">niasHS_013732</name>
</gene>
<proteinExistence type="predicted"/>
<organism evidence="3 4">
    <name type="scientific">Heterodera schachtii</name>
    <name type="common">Sugarbeet cyst nematode worm</name>
    <name type="synonym">Tylenchus schachtii</name>
    <dbReference type="NCBI Taxonomy" id="97005"/>
    <lineage>
        <taxon>Eukaryota</taxon>
        <taxon>Metazoa</taxon>
        <taxon>Ecdysozoa</taxon>
        <taxon>Nematoda</taxon>
        <taxon>Chromadorea</taxon>
        <taxon>Rhabditida</taxon>
        <taxon>Tylenchina</taxon>
        <taxon>Tylenchomorpha</taxon>
        <taxon>Tylenchoidea</taxon>
        <taxon>Heteroderidae</taxon>
        <taxon>Heteroderinae</taxon>
        <taxon>Heterodera</taxon>
    </lineage>
</organism>
<sequence>MKFFNCNITVFLGILALTGICKFGTIASPVQNEEEEIKNAQPNFEIGESSSKASGESKEKQPKAETASTKMPMDYDLHRVAAKAAGNVYGSLPADKQPKKLADIKRAAPAAPLPPADYDVERVAEKAAESVYSWLPKELQPEIMTEDERVEYTAEVFQSI</sequence>
<feature type="region of interest" description="Disordered" evidence="1">
    <location>
        <begin position="39"/>
        <end position="72"/>
    </location>
</feature>
<name>A0ABD2J438_HETSC</name>
<feature type="signal peptide" evidence="2">
    <location>
        <begin position="1"/>
        <end position="27"/>
    </location>
</feature>
<evidence type="ECO:0000313" key="4">
    <source>
        <dbReference type="Proteomes" id="UP001620645"/>
    </source>
</evidence>
<evidence type="ECO:0000256" key="2">
    <source>
        <dbReference type="SAM" id="SignalP"/>
    </source>
</evidence>
<protein>
    <submittedName>
        <fullName evidence="3">Uncharacterized protein</fullName>
    </submittedName>
</protein>
<keyword evidence="2" id="KW-0732">Signal</keyword>
<evidence type="ECO:0000313" key="3">
    <source>
        <dbReference type="EMBL" id="KAL3080538.1"/>
    </source>
</evidence>
<dbReference type="AlphaFoldDB" id="A0ABD2J438"/>
<comment type="caution">
    <text evidence="3">The sequence shown here is derived from an EMBL/GenBank/DDBJ whole genome shotgun (WGS) entry which is preliminary data.</text>
</comment>